<accession>A0A6S7G0D2</accession>
<evidence type="ECO:0000313" key="8">
    <source>
        <dbReference type="Proteomes" id="UP001152795"/>
    </source>
</evidence>
<dbReference type="InterPro" id="IPR053879">
    <property type="entry name" value="HYDIN_VesB_CFA65-like_Ig"/>
</dbReference>
<dbReference type="OrthoDB" id="442692at2759"/>
<dbReference type="AlphaFoldDB" id="A0A6S7G0D2"/>
<keyword evidence="3" id="KW-0963">Cytoplasm</keyword>
<dbReference type="Gene3D" id="2.60.40.10">
    <property type="entry name" value="Immunoglobulins"/>
    <property type="match status" value="3"/>
</dbReference>
<evidence type="ECO:0000256" key="5">
    <source>
        <dbReference type="ARBA" id="ARBA00023273"/>
    </source>
</evidence>
<feature type="domain" description="HYDIN/VesB/CFA65-like Ig-like" evidence="6">
    <location>
        <begin position="7"/>
        <end position="100"/>
    </location>
</feature>
<evidence type="ECO:0000256" key="3">
    <source>
        <dbReference type="ARBA" id="ARBA00022490"/>
    </source>
</evidence>
<evidence type="ECO:0000256" key="4">
    <source>
        <dbReference type="ARBA" id="ARBA00023069"/>
    </source>
</evidence>
<evidence type="ECO:0000313" key="7">
    <source>
        <dbReference type="EMBL" id="CAB3982022.1"/>
    </source>
</evidence>
<proteinExistence type="predicted"/>
<reference evidence="7" key="1">
    <citation type="submission" date="2020-04" db="EMBL/GenBank/DDBJ databases">
        <authorList>
            <person name="Alioto T."/>
            <person name="Alioto T."/>
            <person name="Gomez Garrido J."/>
        </authorList>
    </citation>
    <scope>NUCLEOTIDE SEQUENCE</scope>
    <source>
        <strain evidence="7">A484AB</strain>
    </source>
</reference>
<dbReference type="GO" id="GO:0005930">
    <property type="term" value="C:axoneme"/>
    <property type="evidence" value="ECO:0007669"/>
    <property type="project" value="TreeGrafter"/>
</dbReference>
<name>A0A6S7G0D2_PARCT</name>
<evidence type="ECO:0000256" key="2">
    <source>
        <dbReference type="ARBA" id="ARBA00004496"/>
    </source>
</evidence>
<dbReference type="Pfam" id="PF22544">
    <property type="entry name" value="HYDIN_VesB_CFA65-like_Ig"/>
    <property type="match status" value="2"/>
</dbReference>
<dbReference type="Proteomes" id="UP001152795">
    <property type="component" value="Unassembled WGS sequence"/>
</dbReference>
<evidence type="ECO:0000259" key="6">
    <source>
        <dbReference type="Pfam" id="PF22544"/>
    </source>
</evidence>
<dbReference type="PANTHER" id="PTHR23053:SF0">
    <property type="entry name" value="HYDROCEPHALUS-INDUCING PROTEIN HOMOLOG"/>
    <property type="match status" value="1"/>
</dbReference>
<dbReference type="GO" id="GO:0003341">
    <property type="term" value="P:cilium movement"/>
    <property type="evidence" value="ECO:0007669"/>
    <property type="project" value="TreeGrafter"/>
</dbReference>
<keyword evidence="5" id="KW-0966">Cell projection</keyword>
<gene>
    <name evidence="7" type="ORF">PACLA_8A025245</name>
</gene>
<dbReference type="PANTHER" id="PTHR23053">
    <property type="entry name" value="DLEC1 DELETED IN LUNG AND ESOPHAGEAL CANCER 1"/>
    <property type="match status" value="1"/>
</dbReference>
<protein>
    <recommendedName>
        <fullName evidence="6">HYDIN/VesB/CFA65-like Ig-like domain-containing protein</fullName>
    </recommendedName>
</protein>
<comment type="caution">
    <text evidence="7">The sequence shown here is derived from an EMBL/GenBank/DDBJ whole genome shotgun (WGS) entry which is preliminary data.</text>
</comment>
<dbReference type="EMBL" id="CACRXK020000455">
    <property type="protein sequence ID" value="CAB3982022.1"/>
    <property type="molecule type" value="Genomic_DNA"/>
</dbReference>
<dbReference type="InterPro" id="IPR013783">
    <property type="entry name" value="Ig-like_fold"/>
</dbReference>
<evidence type="ECO:0000256" key="1">
    <source>
        <dbReference type="ARBA" id="ARBA00004138"/>
    </source>
</evidence>
<keyword evidence="8" id="KW-1185">Reference proteome</keyword>
<dbReference type="GO" id="GO:1904158">
    <property type="term" value="P:axonemal central apparatus assembly"/>
    <property type="evidence" value="ECO:0007669"/>
    <property type="project" value="TreeGrafter"/>
</dbReference>
<keyword evidence="4" id="KW-0969">Cilium</keyword>
<comment type="subcellular location">
    <subcellularLocation>
        <location evidence="1">Cell projection</location>
        <location evidence="1">Cilium</location>
    </subcellularLocation>
    <subcellularLocation>
        <location evidence="2">Cytoplasm</location>
    </subcellularLocation>
</comment>
<organism evidence="7 8">
    <name type="scientific">Paramuricea clavata</name>
    <name type="common">Red gorgonian</name>
    <name type="synonym">Violescent sea-whip</name>
    <dbReference type="NCBI Taxonomy" id="317549"/>
    <lineage>
        <taxon>Eukaryota</taxon>
        <taxon>Metazoa</taxon>
        <taxon>Cnidaria</taxon>
        <taxon>Anthozoa</taxon>
        <taxon>Octocorallia</taxon>
        <taxon>Malacalcyonacea</taxon>
        <taxon>Plexauridae</taxon>
        <taxon>Paramuricea</taxon>
    </lineage>
</organism>
<sequence>MSIGERAVIDFPDSVNFGSCPVKDTTTKTLFVRNIGKREAKFSLSLESPFSVTPDKGSLAVGESMQVHVQFKALKTGDYNCNMILHYDTDEDVYVTLYGAAVDVNVRLDKNTLKLENTFISCTSQRTVLVHNRSDHIVNFRWTRFATLTEELQHKERCKMDLRREEEIETDVFLMECTQDVTIRDQMSILQRSFQTRNRTVDADKLIYKDDVLEIQPYEGVIWPNSSMEIDIAFTPLEAQSYARTLYCDVAGRESRLPLRIRGEGIGPRVVFSLDSLDIGNIFVNSKHSYEVVLANKGDIDAVFSYIYSQSMFGPLVTFSPSQGIVRPGGYQAIKQKRDILMDLKETFTQNDFHWVEQVIRVSENRENENVKKRQVRKFDALIKEKEDLENKNRQLLEDHERMKKEKIKNEVVDLTEDGIDNDIKGYLSLGPGFCEAPTRVPYEHIIAETEKMCTKIKREGETNEIDEEIVEHEIGEIRENVKVILEKARHKKYKTNLTKEELNGKKKALQDKRKVFLPADKGRIMVAMGRFESEGGEQSYEYKMKQVLVDLKAKPSIRAKKDWDLTDKVCREGTRVIERIVERGEISKNDAERLKPKDYHAPRLYGLPKNTQRWCSIERGGLNGSIAF</sequence>
<dbReference type="InterPro" id="IPR033305">
    <property type="entry name" value="Hydin-like"/>
</dbReference>
<feature type="domain" description="HYDIN/VesB/CFA65-like Ig-like" evidence="6">
    <location>
        <begin position="268"/>
        <end position="335"/>
    </location>
</feature>